<evidence type="ECO:0000313" key="3">
    <source>
        <dbReference type="EMBL" id="SFK78272.1"/>
    </source>
</evidence>
<reference evidence="4" key="1">
    <citation type="submission" date="2016-10" db="EMBL/GenBank/DDBJ databases">
        <authorList>
            <person name="Varghese N."/>
            <person name="Submissions S."/>
        </authorList>
    </citation>
    <scope>NUCLEOTIDE SEQUENCE [LARGE SCALE GENOMIC DNA]</scope>
    <source>
        <strain evidence="4">CGMCC 1.6474</strain>
    </source>
</reference>
<dbReference type="RefSeq" id="WP_114435983.1">
    <property type="nucleotide sequence ID" value="NZ_FOSV01000004.1"/>
</dbReference>
<dbReference type="GO" id="GO:0005509">
    <property type="term" value="F:calcium ion binding"/>
    <property type="evidence" value="ECO:0007669"/>
    <property type="project" value="InterPro"/>
</dbReference>
<dbReference type="PROSITE" id="PS00330">
    <property type="entry name" value="HEMOLYSIN_CALCIUM"/>
    <property type="match status" value="10"/>
</dbReference>
<dbReference type="EMBL" id="FOSV01000004">
    <property type="protein sequence ID" value="SFK78272.1"/>
    <property type="molecule type" value="Genomic_DNA"/>
</dbReference>
<dbReference type="InterPro" id="IPR001343">
    <property type="entry name" value="Hemolysn_Ca-bd"/>
</dbReference>
<gene>
    <name evidence="3" type="ORF">SAMN04488125_104130</name>
</gene>
<dbReference type="InterPro" id="IPR018511">
    <property type="entry name" value="Hemolysin-typ_Ca-bd_CS"/>
</dbReference>
<sequence length="1863" mass="188741">MSTFTITSATDILVGDAQDDLFVVDGSLTKLSDADRIDGGGGNDTLTIRYDTIRLAASRLAGLTSIEALDLTAGTADTTVELDARSVGQADGDQLELRFGGNTMLLDVSTVGAAGKVVLNGTGLVTLRGYEGQVVTVADGVNGNVAGAGGGDVIRGGSGNDRLSGGDGADTLSGGAGIDTLSGGAGTDLIILGAGDQATGGADADLFVVQAGGTATISDFDAVSRVERIDLRAFETVRGMADLTLQDVPGGVSVGIAGTTLMLQNITQSQLSAADFLFFGQTPPQAFYLTSGVDAFQGGDGDDQFIVDGTATKLASTDRMNGGNGTDTLTFLVPSLNVNSDRFDGATSIEAVDMTAATQSLIVGLDAHAVSQSSTDVLELQYGGNAMLLDVSTVGAAGKVVLNGTGLVTLRGYEGQVVTVADGVNGNVQGAEAADTITGGSGADRLAGDGGRDTISGGRGNDILKGEDGDDVLDGGAGRDTIVGGAGFDRIVLGAGGADTVTGGTEGDTYVLTAGGSATITDFELDALLERIDLRAFSDVHSMADMTLTDTSAGVLIAVGNASLTLKGIAKAQLSENKFIYIDSDPTVFKVAAGTSVEVVQALIDGAGAGVTIELAAGDYYWDHRLTITDDNVTLKGAGAGKTVIHSTIKSAEAESAILAYAKGERTAVGTFTASTAIDATTIKVTSTGGIKVGDVVYVSQLNDKAYIAETGNQEWARVHGAEAYQDKLTLREALVRVTAISGNEVTLSHKLPYAFAAGKATLSTLPMLSGLDIGGFTVRTDGAAPDPHYFDNVDNNWLSVPTIEFRGVQDSQFNDVSVINSHSVPIKFQTTFNMSGSGFLVDGAYNKLGGDGYGFYLQESFANTFKDVTTLNVRHGVITSAASAEHYNTIEVTYTNRDVNFHGGPDSRNTILVKEMVLEYGPSGEQQWRAVSPGSPPEHPKSTIDANDVRFVRMTGGDRPDTVYGADGNAYLNGMDGNDILYGGRGNDTIIGGFASDLLSGGDGNDTIQGDSGVDTVLGGLGNDQISGGTENDILSGEGGNDRITGDAGDDTLNGGSGADILTGGLGSDRISTGAGSDRIERSFGEGNDIITDFTAGVGGDVLALNGLAIKSFAQLKLIQVNGGTILDLGNDGKITLSGVTAKALTTANFAFGTIGKATAILGGSGFSRIVGTDGNDTIELSRTYLSNKTPIYGGAGFDVVKLSGNVALDAATFDLRGVEALDLTAASTVRVVMNDTQIRQADTGVFGLRVGTKGEMILDAGIAAAGLTLAVEGTRLVKLTSNRDQTLTMTSTVGSQLLGGAKTDTVLGGAGADRFDGAGGNDVLSGGAGRDTLIGGLGDDNLVGGPAGDTLDGGDGLDFASYASSRTGVVASLANGTANTGDAAGDTYRSIEGLRGSAFNDTLRGDAGANVLMGGAGADRLEGGRGIDTASYAEAALGVVANLARPIGNTGEAAGDTYSSIENLIGSQFDDRLTGTAGDNLIDGQAGRNILAGGGGNDTFIGGIGTDRYVGGAGSDTVTYASATSGIVVSLSAPAGNTGLAKGDTFETVENLVGTAFADSLTGDAGNNVLDGGLGSDKLNGGLGDDTYYLDVATDSVTDSGGIDHVLVSFSYSLAGTSIENLTLLGLGNFSATGNASANTITGNAGANRIDGGVGADKMTGGLGDDVYWVDNTGDRVVEARNGGTDAVISKVSFSLDGTYIENLTLDGTANIDAVGSAAANIIRGNAGSNDIRGGRGADTLYAGNDNVTDIFHYVSAGDSGPSLAAADHILQFDVALTASYTKSDKIDLSAMDAGTAAGDQAFRYVNEFVSARSGQAQGQIMVKAVGTDAHVMIDIDGNKTTDMLIIVENTPSLTAWDFIL</sequence>
<dbReference type="SUPFAM" id="SSF51120">
    <property type="entry name" value="beta-Roll"/>
    <property type="match status" value="8"/>
</dbReference>
<dbReference type="PANTHER" id="PTHR38340:SF1">
    <property type="entry name" value="S-LAYER PROTEIN"/>
    <property type="match status" value="1"/>
</dbReference>
<name>A0A1I4CAV6_9HYPH</name>
<dbReference type="STRING" id="414703.SAMN04488125_104130"/>
<keyword evidence="4" id="KW-1185">Reference proteome</keyword>
<dbReference type="Gene3D" id="2.150.10.10">
    <property type="entry name" value="Serralysin-like metalloprotease, C-terminal"/>
    <property type="match status" value="9"/>
</dbReference>
<keyword evidence="2" id="KW-0964">Secreted</keyword>
<accession>A0A1I4CAV6</accession>
<dbReference type="SUPFAM" id="SSF51126">
    <property type="entry name" value="Pectin lyase-like"/>
    <property type="match status" value="1"/>
</dbReference>
<dbReference type="Pfam" id="PF00353">
    <property type="entry name" value="HemolysinCabind"/>
    <property type="match status" value="13"/>
</dbReference>
<organism evidence="3 4">
    <name type="scientific">Methylorubrum salsuginis</name>
    <dbReference type="NCBI Taxonomy" id="414703"/>
    <lineage>
        <taxon>Bacteria</taxon>
        <taxon>Pseudomonadati</taxon>
        <taxon>Pseudomonadota</taxon>
        <taxon>Alphaproteobacteria</taxon>
        <taxon>Hyphomicrobiales</taxon>
        <taxon>Methylobacteriaceae</taxon>
        <taxon>Methylorubrum</taxon>
    </lineage>
</organism>
<evidence type="ECO:0000256" key="2">
    <source>
        <dbReference type="ARBA" id="ARBA00022525"/>
    </source>
</evidence>
<proteinExistence type="predicted"/>
<dbReference type="Proteomes" id="UP000198804">
    <property type="component" value="Unassembled WGS sequence"/>
</dbReference>
<comment type="subcellular location">
    <subcellularLocation>
        <location evidence="1">Secreted</location>
    </subcellularLocation>
</comment>
<evidence type="ECO:0000313" key="4">
    <source>
        <dbReference type="Proteomes" id="UP000198804"/>
    </source>
</evidence>
<protein>
    <submittedName>
        <fullName evidence="3">Ca2+-binding protein, RTX toxin-related</fullName>
    </submittedName>
</protein>
<evidence type="ECO:0000256" key="1">
    <source>
        <dbReference type="ARBA" id="ARBA00004613"/>
    </source>
</evidence>
<dbReference type="InterPro" id="IPR050557">
    <property type="entry name" value="RTX_toxin/Mannuronan_C5-epim"/>
</dbReference>
<dbReference type="PANTHER" id="PTHR38340">
    <property type="entry name" value="S-LAYER PROTEIN"/>
    <property type="match status" value="1"/>
</dbReference>
<dbReference type="OrthoDB" id="8006227at2"/>
<dbReference type="InterPro" id="IPR011050">
    <property type="entry name" value="Pectin_lyase_fold/virulence"/>
</dbReference>
<dbReference type="PRINTS" id="PR00313">
    <property type="entry name" value="CABNDNGRPT"/>
</dbReference>
<dbReference type="InterPro" id="IPR011049">
    <property type="entry name" value="Serralysin-like_metalloprot_C"/>
</dbReference>
<dbReference type="GO" id="GO:0005576">
    <property type="term" value="C:extracellular region"/>
    <property type="evidence" value="ECO:0007669"/>
    <property type="project" value="UniProtKB-SubCell"/>
</dbReference>